<reference evidence="3" key="1">
    <citation type="journal article" date="2014" name="Front. Microbiol.">
        <title>High frequency of phylogenetically diverse reductive dehalogenase-homologous genes in deep subseafloor sedimentary metagenomes.</title>
        <authorList>
            <person name="Kawai M."/>
            <person name="Futagami T."/>
            <person name="Toyoda A."/>
            <person name="Takaki Y."/>
            <person name="Nishi S."/>
            <person name="Hori S."/>
            <person name="Arai W."/>
            <person name="Tsubouchi T."/>
            <person name="Morono Y."/>
            <person name="Uchiyama I."/>
            <person name="Ito T."/>
            <person name="Fujiyama A."/>
            <person name="Inagaki F."/>
            <person name="Takami H."/>
        </authorList>
    </citation>
    <scope>NUCLEOTIDE SEQUENCE</scope>
    <source>
        <strain evidence="3">Expedition CK06-06</strain>
    </source>
</reference>
<keyword evidence="1" id="KW-0238">DNA-binding</keyword>
<gene>
    <name evidence="3" type="ORF">S03H2_15658</name>
</gene>
<comment type="caution">
    <text evidence="3">The sequence shown here is derived from an EMBL/GenBank/DDBJ whole genome shotgun (WGS) entry which is preliminary data.</text>
</comment>
<dbReference type="GO" id="GO:0003677">
    <property type="term" value="F:DNA binding"/>
    <property type="evidence" value="ECO:0007669"/>
    <property type="project" value="UniProtKB-KW"/>
</dbReference>
<feature type="domain" description="HTH tetR-type" evidence="2">
    <location>
        <begin position="1"/>
        <end position="36"/>
    </location>
</feature>
<dbReference type="PROSITE" id="PS50977">
    <property type="entry name" value="HTH_TETR_2"/>
    <property type="match status" value="1"/>
</dbReference>
<dbReference type="EMBL" id="BARU01007970">
    <property type="protein sequence ID" value="GAH34964.1"/>
    <property type="molecule type" value="Genomic_DNA"/>
</dbReference>
<protein>
    <recommendedName>
        <fullName evidence="2">HTH tetR-type domain-containing protein</fullName>
    </recommendedName>
</protein>
<dbReference type="Pfam" id="PF00440">
    <property type="entry name" value="TetR_N"/>
    <property type="match status" value="1"/>
</dbReference>
<dbReference type="Gene3D" id="1.10.357.10">
    <property type="entry name" value="Tetracycline Repressor, domain 2"/>
    <property type="match status" value="1"/>
</dbReference>
<dbReference type="AlphaFoldDB" id="X1G080"/>
<name>X1G080_9ZZZZ</name>
<sequence>MLLRTGLEILTEKGFSATGLDEILGRAGVPKGSFYH</sequence>
<evidence type="ECO:0000256" key="1">
    <source>
        <dbReference type="ARBA" id="ARBA00023125"/>
    </source>
</evidence>
<accession>X1G080</accession>
<dbReference type="SUPFAM" id="SSF46689">
    <property type="entry name" value="Homeodomain-like"/>
    <property type="match status" value="1"/>
</dbReference>
<evidence type="ECO:0000313" key="3">
    <source>
        <dbReference type="EMBL" id="GAH34964.1"/>
    </source>
</evidence>
<dbReference type="InterPro" id="IPR001647">
    <property type="entry name" value="HTH_TetR"/>
</dbReference>
<proteinExistence type="predicted"/>
<dbReference type="InterPro" id="IPR009057">
    <property type="entry name" value="Homeodomain-like_sf"/>
</dbReference>
<organism evidence="3">
    <name type="scientific">marine sediment metagenome</name>
    <dbReference type="NCBI Taxonomy" id="412755"/>
    <lineage>
        <taxon>unclassified sequences</taxon>
        <taxon>metagenomes</taxon>
        <taxon>ecological metagenomes</taxon>
    </lineage>
</organism>
<feature type="non-terminal residue" evidence="3">
    <location>
        <position position="36"/>
    </location>
</feature>
<evidence type="ECO:0000259" key="2">
    <source>
        <dbReference type="PROSITE" id="PS50977"/>
    </source>
</evidence>